<evidence type="ECO:0000313" key="1">
    <source>
        <dbReference type="EMBL" id="CAH1994169.1"/>
    </source>
</evidence>
<dbReference type="Proteomes" id="UP001152888">
    <property type="component" value="Unassembled WGS sequence"/>
</dbReference>
<organism evidence="1 2">
    <name type="scientific">Acanthoscelides obtectus</name>
    <name type="common">Bean weevil</name>
    <name type="synonym">Bruchus obtectus</name>
    <dbReference type="NCBI Taxonomy" id="200917"/>
    <lineage>
        <taxon>Eukaryota</taxon>
        <taxon>Metazoa</taxon>
        <taxon>Ecdysozoa</taxon>
        <taxon>Arthropoda</taxon>
        <taxon>Hexapoda</taxon>
        <taxon>Insecta</taxon>
        <taxon>Pterygota</taxon>
        <taxon>Neoptera</taxon>
        <taxon>Endopterygota</taxon>
        <taxon>Coleoptera</taxon>
        <taxon>Polyphaga</taxon>
        <taxon>Cucujiformia</taxon>
        <taxon>Chrysomeloidea</taxon>
        <taxon>Chrysomelidae</taxon>
        <taxon>Bruchinae</taxon>
        <taxon>Bruchini</taxon>
        <taxon>Acanthoscelides</taxon>
    </lineage>
</organism>
<proteinExistence type="predicted"/>
<gene>
    <name evidence="1" type="ORF">ACAOBT_LOCUS21945</name>
</gene>
<evidence type="ECO:0000313" key="2">
    <source>
        <dbReference type="Proteomes" id="UP001152888"/>
    </source>
</evidence>
<protein>
    <submittedName>
        <fullName evidence="1">Uncharacterized protein</fullName>
    </submittedName>
</protein>
<name>A0A9P0PPX1_ACAOB</name>
<reference evidence="1" key="1">
    <citation type="submission" date="2022-03" db="EMBL/GenBank/DDBJ databases">
        <authorList>
            <person name="Sayadi A."/>
        </authorList>
    </citation>
    <scope>NUCLEOTIDE SEQUENCE</scope>
</reference>
<accession>A0A9P0PPX1</accession>
<sequence>MPTYLCSWKSWGTWRTWRAWWTSNRFSWWTLDKSRSGIYFETVLTIWRWRRGRKNAKVIGGTTSFAVRPVIVGSFHLRKEKVM</sequence>
<keyword evidence="2" id="KW-1185">Reference proteome</keyword>
<dbReference type="EMBL" id="CAKOFQ010007191">
    <property type="protein sequence ID" value="CAH1994169.1"/>
    <property type="molecule type" value="Genomic_DNA"/>
</dbReference>
<comment type="caution">
    <text evidence="1">The sequence shown here is derived from an EMBL/GenBank/DDBJ whole genome shotgun (WGS) entry which is preliminary data.</text>
</comment>
<dbReference type="AlphaFoldDB" id="A0A9P0PPX1"/>